<evidence type="ECO:0000256" key="4">
    <source>
        <dbReference type="ARBA" id="ARBA00022824"/>
    </source>
</evidence>
<protein>
    <recommendedName>
        <fullName evidence="8">Reticulon-like protein</fullName>
    </recommendedName>
</protein>
<name>A0ABP0WX01_9BRYO</name>
<organism evidence="10 11">
    <name type="scientific">Sphagnum jensenii</name>
    <dbReference type="NCBI Taxonomy" id="128206"/>
    <lineage>
        <taxon>Eukaryota</taxon>
        <taxon>Viridiplantae</taxon>
        <taxon>Streptophyta</taxon>
        <taxon>Embryophyta</taxon>
        <taxon>Bryophyta</taxon>
        <taxon>Sphagnophytina</taxon>
        <taxon>Sphagnopsida</taxon>
        <taxon>Sphagnales</taxon>
        <taxon>Sphagnaceae</taxon>
        <taxon>Sphagnum</taxon>
    </lineage>
</organism>
<dbReference type="Gene3D" id="3.40.50.720">
    <property type="entry name" value="NAD(P)-binding Rossmann-like Domain"/>
    <property type="match status" value="1"/>
</dbReference>
<proteinExistence type="inferred from homology"/>
<keyword evidence="7 8" id="KW-0472">Membrane</keyword>
<keyword evidence="11" id="KW-1185">Reference proteome</keyword>
<dbReference type="Proteomes" id="UP001497444">
    <property type="component" value="Chromosome 4"/>
</dbReference>
<dbReference type="InterPro" id="IPR050177">
    <property type="entry name" value="Lipid_A_modif_metabolic_enz"/>
</dbReference>
<dbReference type="Pfam" id="PF02453">
    <property type="entry name" value="Reticulon"/>
    <property type="match status" value="1"/>
</dbReference>
<dbReference type="Pfam" id="PF01073">
    <property type="entry name" value="3Beta_HSD"/>
    <property type="match status" value="1"/>
</dbReference>
<accession>A0ABP0WX01</accession>
<evidence type="ECO:0000313" key="11">
    <source>
        <dbReference type="Proteomes" id="UP001497444"/>
    </source>
</evidence>
<evidence type="ECO:0000256" key="2">
    <source>
        <dbReference type="ARBA" id="ARBA00009219"/>
    </source>
</evidence>
<comment type="subcellular location">
    <subcellularLocation>
        <location evidence="1 8">Endoplasmic reticulum membrane</location>
        <topology evidence="1 8">Multi-pass membrane protein</topology>
    </subcellularLocation>
</comment>
<dbReference type="SUPFAM" id="SSF51735">
    <property type="entry name" value="NAD(P)-binding Rossmann-fold domains"/>
    <property type="match status" value="1"/>
</dbReference>
<evidence type="ECO:0000313" key="10">
    <source>
        <dbReference type="EMBL" id="CAK9271385.1"/>
    </source>
</evidence>
<dbReference type="InterPro" id="IPR002225">
    <property type="entry name" value="3Beta_OHSteriod_DH/Estase"/>
</dbReference>
<dbReference type="PANTHER" id="PTHR43245">
    <property type="entry name" value="BIFUNCTIONAL POLYMYXIN RESISTANCE PROTEIN ARNA"/>
    <property type="match status" value="1"/>
</dbReference>
<dbReference type="PROSITE" id="PS50845">
    <property type="entry name" value="RETICULON"/>
    <property type="match status" value="1"/>
</dbReference>
<dbReference type="InterPro" id="IPR003388">
    <property type="entry name" value="Reticulon"/>
</dbReference>
<evidence type="ECO:0000256" key="7">
    <source>
        <dbReference type="ARBA" id="ARBA00023136"/>
    </source>
</evidence>
<evidence type="ECO:0000259" key="9">
    <source>
        <dbReference type="PROSITE" id="PS50845"/>
    </source>
</evidence>
<gene>
    <name evidence="10" type="ORF">CSSPJE1EN1_LOCUS16863</name>
</gene>
<sequence>MESLTCVVTGGRGFVGRNLVLKLLQEDKFSIKVADRALEIELSPEEEETGTLDKALVSGKAQYVSVDIGSKSELVNIFRDVAVVFHTADLDSYCIDSFQLHYDATVTGTRNVIEACWECGVQKLIFLSSANIVFDGLHHIVNGDESLPIPDKHGDFASDVKAQAEALVLSANGKQGLLTCALRPSNVFGPGGDRLGEIPAFAATARAGRLRIVVGDGENIVDWTYVENVAHALLCAERALVRSDDVASGKAYFITNLEPVKFWEFVSNLVMKLGYPKPKFHLPIAMVMPVALAIESLMKLLLSPPPPLLGAAKLLPLSNCTPFQIRLLTTTRTYNCSRAIIVLGYKPVVSLEEGIRRTVESYRRHHLRADAALEPTTASCCNAQREQQHSKQHSKTHAFLGGNRMADLLLWRNKKRSFRTFIALLFTFSFYFASGCMPIPLVTRLLFWSLLTAFVYSRFLLDPLWGIALPRIPSTFSLELSEEATQEIAHTFTSVWNSVSLGLTTLAQGKDFTFFGRVLLVLRFLGLFGRYSFESFSFICLYGAFSLPFLYEQHEEEFEQFWALTAEAIDSYWGLLVTNLPASIQDWWKQKL</sequence>
<comment type="caution">
    <text evidence="8">Lacks conserved residue(s) required for the propagation of feature annotation.</text>
</comment>
<reference evidence="10" key="1">
    <citation type="submission" date="2024-02" db="EMBL/GenBank/DDBJ databases">
        <authorList>
            <consortium name="ELIXIR-Norway"/>
            <consortium name="Elixir Norway"/>
        </authorList>
    </citation>
    <scope>NUCLEOTIDE SEQUENCE</scope>
</reference>
<evidence type="ECO:0000256" key="5">
    <source>
        <dbReference type="ARBA" id="ARBA00022989"/>
    </source>
</evidence>
<keyword evidence="4 8" id="KW-0256">Endoplasmic reticulum</keyword>
<feature type="transmembrane region" description="Helical" evidence="8">
    <location>
        <begin position="421"/>
        <end position="441"/>
    </location>
</feature>
<evidence type="ECO:0000256" key="8">
    <source>
        <dbReference type="RuleBase" id="RU363132"/>
    </source>
</evidence>
<dbReference type="PANTHER" id="PTHR43245:SF51">
    <property type="entry name" value="SHORT CHAIN DEHYDROGENASE_REDUCTASE FAMILY 42E, MEMBER 2"/>
    <property type="match status" value="1"/>
</dbReference>
<keyword evidence="5 8" id="KW-1133">Transmembrane helix</keyword>
<evidence type="ECO:0000256" key="6">
    <source>
        <dbReference type="ARBA" id="ARBA00023002"/>
    </source>
</evidence>
<comment type="similarity">
    <text evidence="2">Belongs to the 3-beta-HSD family.</text>
</comment>
<evidence type="ECO:0000256" key="1">
    <source>
        <dbReference type="ARBA" id="ARBA00004477"/>
    </source>
</evidence>
<feature type="domain" description="Reticulon" evidence="9">
    <location>
        <begin position="405"/>
        <end position="592"/>
    </location>
</feature>
<keyword evidence="3 8" id="KW-0812">Transmembrane</keyword>
<dbReference type="EMBL" id="OZ020099">
    <property type="protein sequence ID" value="CAK9271385.1"/>
    <property type="molecule type" value="Genomic_DNA"/>
</dbReference>
<evidence type="ECO:0000256" key="3">
    <source>
        <dbReference type="ARBA" id="ARBA00022692"/>
    </source>
</evidence>
<dbReference type="InterPro" id="IPR036291">
    <property type="entry name" value="NAD(P)-bd_dom_sf"/>
</dbReference>
<keyword evidence="6" id="KW-0560">Oxidoreductase</keyword>